<protein>
    <submittedName>
        <fullName evidence="3">Uncharacterized protein</fullName>
    </submittedName>
</protein>
<keyword evidence="1" id="KW-1133">Transmembrane helix</keyword>
<keyword evidence="4" id="KW-1185">Reference proteome</keyword>
<feature type="transmembrane region" description="Helical" evidence="1">
    <location>
        <begin position="418"/>
        <end position="434"/>
    </location>
</feature>
<dbReference type="EMBL" id="KV750981">
    <property type="protein sequence ID" value="OCL02254.1"/>
    <property type="molecule type" value="Genomic_DNA"/>
</dbReference>
<keyword evidence="1" id="KW-0472">Membrane</keyword>
<evidence type="ECO:0000313" key="3">
    <source>
        <dbReference type="EMBL" id="OCL02254.1"/>
    </source>
</evidence>
<dbReference type="OrthoDB" id="5406607at2759"/>
<dbReference type="Proteomes" id="UP000250140">
    <property type="component" value="Unassembled WGS sequence"/>
</dbReference>
<evidence type="ECO:0000256" key="1">
    <source>
        <dbReference type="SAM" id="Phobius"/>
    </source>
</evidence>
<evidence type="ECO:0000313" key="4">
    <source>
        <dbReference type="Proteomes" id="UP000250140"/>
    </source>
</evidence>
<feature type="transmembrane region" description="Helical" evidence="1">
    <location>
        <begin position="81"/>
        <end position="99"/>
    </location>
</feature>
<dbReference type="AlphaFoldDB" id="A0A8E2JMK3"/>
<sequence length="490" mass="53933">MFQILQVPILTLLFLPLIKKVNGARLNTTTILPSLPDGFSNHGNPGLLCMPAKWSDVAIFYFGNYVAHAATVKALPGESTLGAIFAIIAALLFPITGVIRGFKTIYQSAITAKTELQTAARAGALCTVVRQDASYDIPRDHNNKSISLLMTRIHGSYALPKGYWLTVVGPNAKFENDPEPVKGTWWQNLTNKVGSQFKPLNRNSTSLACNYSFVKVGISLGQSLFAIATLYQTRGDQIIRFGYAAFGLTVTPYAFMSIVNLCGSLVCPEYPEMYLVESQAMREIMQMGTTIQENGLVKEINEQEEDNCERGDKETIRYEFQGIVGKLDPEYESLQTELRSLTSKNLAPAPAVFQKKMESRRSASKSESLIQINKPALLSALPIIGLVLATSAVLLGIIGGLTNFKNGSSTQAQRGWTMAWLSFGILMGYEMDLLKEKLESRQRLNYQWYTNSQTLAYVFSRVLIFSVPAIGGFVVVGQMLLDYGSCISVG</sequence>
<keyword evidence="1" id="KW-0812">Transmembrane</keyword>
<gene>
    <name evidence="3" type="ORF">AOQ84DRAFT_393104</name>
</gene>
<keyword evidence="2" id="KW-0732">Signal</keyword>
<accession>A0A8E2JMK3</accession>
<feature type="signal peptide" evidence="2">
    <location>
        <begin position="1"/>
        <end position="23"/>
    </location>
</feature>
<proteinExistence type="predicted"/>
<feature type="transmembrane region" description="Helical" evidence="1">
    <location>
        <begin position="455"/>
        <end position="481"/>
    </location>
</feature>
<feature type="chain" id="PRO_5034105985" evidence="2">
    <location>
        <begin position="24"/>
        <end position="490"/>
    </location>
</feature>
<reference evidence="3 4" key="1">
    <citation type="journal article" date="2016" name="Nat. Commun.">
        <title>Ectomycorrhizal ecology is imprinted in the genome of the dominant symbiotic fungus Cenococcum geophilum.</title>
        <authorList>
            <consortium name="DOE Joint Genome Institute"/>
            <person name="Peter M."/>
            <person name="Kohler A."/>
            <person name="Ohm R.A."/>
            <person name="Kuo A."/>
            <person name="Krutzmann J."/>
            <person name="Morin E."/>
            <person name="Arend M."/>
            <person name="Barry K.W."/>
            <person name="Binder M."/>
            <person name="Choi C."/>
            <person name="Clum A."/>
            <person name="Copeland A."/>
            <person name="Grisel N."/>
            <person name="Haridas S."/>
            <person name="Kipfer T."/>
            <person name="LaButti K."/>
            <person name="Lindquist E."/>
            <person name="Lipzen A."/>
            <person name="Maire R."/>
            <person name="Meier B."/>
            <person name="Mihaltcheva S."/>
            <person name="Molinier V."/>
            <person name="Murat C."/>
            <person name="Poggeler S."/>
            <person name="Quandt C.A."/>
            <person name="Sperisen C."/>
            <person name="Tritt A."/>
            <person name="Tisserant E."/>
            <person name="Crous P.W."/>
            <person name="Henrissat B."/>
            <person name="Nehls U."/>
            <person name="Egli S."/>
            <person name="Spatafora J.W."/>
            <person name="Grigoriev I.V."/>
            <person name="Martin F.M."/>
        </authorList>
    </citation>
    <scope>NUCLEOTIDE SEQUENCE [LARGE SCALE GENOMIC DNA]</scope>
    <source>
        <strain evidence="3 4">CBS 207.34</strain>
    </source>
</reference>
<name>A0A8E2JMK3_9PEZI</name>
<feature type="transmembrane region" description="Helical" evidence="1">
    <location>
        <begin position="376"/>
        <end position="398"/>
    </location>
</feature>
<organism evidence="3 4">
    <name type="scientific">Glonium stellatum</name>
    <dbReference type="NCBI Taxonomy" id="574774"/>
    <lineage>
        <taxon>Eukaryota</taxon>
        <taxon>Fungi</taxon>
        <taxon>Dikarya</taxon>
        <taxon>Ascomycota</taxon>
        <taxon>Pezizomycotina</taxon>
        <taxon>Dothideomycetes</taxon>
        <taxon>Pleosporomycetidae</taxon>
        <taxon>Gloniales</taxon>
        <taxon>Gloniaceae</taxon>
        <taxon>Glonium</taxon>
    </lineage>
</organism>
<evidence type="ECO:0000256" key="2">
    <source>
        <dbReference type="SAM" id="SignalP"/>
    </source>
</evidence>